<dbReference type="SUPFAM" id="SSF103473">
    <property type="entry name" value="MFS general substrate transporter"/>
    <property type="match status" value="1"/>
</dbReference>
<dbReference type="InterPro" id="IPR011701">
    <property type="entry name" value="MFS"/>
</dbReference>
<keyword evidence="4 26" id="KW-0812">Transmembrane</keyword>
<comment type="catalytic activity">
    <reaction evidence="14">
        <text>L-aspartyl-L-lysine(out) = L-aspartyl-L-lysine(in)</text>
        <dbReference type="Rhea" id="RHEA:79411"/>
        <dbReference type="ChEBI" id="CHEBI:229953"/>
    </reaction>
</comment>
<accession>A0AAD5XQV9</accession>
<feature type="transmembrane region" description="Helical" evidence="26">
    <location>
        <begin position="385"/>
        <end position="404"/>
    </location>
</feature>
<evidence type="ECO:0000313" key="29">
    <source>
        <dbReference type="Proteomes" id="UP001212152"/>
    </source>
</evidence>
<evidence type="ECO:0000256" key="4">
    <source>
        <dbReference type="ARBA" id="ARBA00022692"/>
    </source>
</evidence>
<feature type="transmembrane region" description="Helical" evidence="26">
    <location>
        <begin position="177"/>
        <end position="199"/>
    </location>
</feature>
<comment type="catalytic activity">
    <reaction evidence="16">
        <text>L-lysyl-L-lysine(out) = L-lysyl-L-lysine(in)</text>
        <dbReference type="Rhea" id="RHEA:79403"/>
        <dbReference type="ChEBI" id="CHEBI:229956"/>
    </reaction>
</comment>
<evidence type="ECO:0000256" key="16">
    <source>
        <dbReference type="ARBA" id="ARBA00044900"/>
    </source>
</evidence>
<keyword evidence="7" id="KW-0458">Lysosome</keyword>
<proteinExistence type="inferred from homology"/>
<keyword evidence="29" id="KW-1185">Reference proteome</keyword>
<evidence type="ECO:0000256" key="23">
    <source>
        <dbReference type="ARBA" id="ARBA00045709"/>
    </source>
</evidence>
<evidence type="ECO:0000256" key="10">
    <source>
        <dbReference type="ARBA" id="ARBA00044881"/>
    </source>
</evidence>
<comment type="catalytic activity">
    <reaction evidence="13">
        <text>L-alpha-aminoacyl-L-lysine(out) = L-alpha-aminoacyl-L-lysine(in)</text>
        <dbReference type="Rhea" id="RHEA:79383"/>
        <dbReference type="ChEBI" id="CHEBI:229966"/>
    </reaction>
</comment>
<keyword evidence="6 26" id="KW-0472">Membrane</keyword>
<feature type="transmembrane region" description="Helical" evidence="26">
    <location>
        <begin position="85"/>
        <end position="107"/>
    </location>
</feature>
<feature type="compositionally biased region" description="Basic and acidic residues" evidence="25">
    <location>
        <begin position="655"/>
        <end position="666"/>
    </location>
</feature>
<feature type="region of interest" description="Disordered" evidence="25">
    <location>
        <begin position="589"/>
        <end position="687"/>
    </location>
</feature>
<feature type="compositionally biased region" description="Low complexity" evidence="25">
    <location>
        <begin position="590"/>
        <end position="601"/>
    </location>
</feature>
<dbReference type="PANTHER" id="PTHR23512:SF3">
    <property type="entry name" value="MAJOR FACILITATOR SUPERFAMILY DOMAIN-CONTAINING PROTEIN 1"/>
    <property type="match status" value="1"/>
</dbReference>
<dbReference type="InterPro" id="IPR020846">
    <property type="entry name" value="MFS_dom"/>
</dbReference>
<comment type="catalytic activity">
    <reaction evidence="12">
        <text>L-lysyl-L-alpha-amino acid(out) = L-lysyl-L-alpha-amino acid(in)</text>
        <dbReference type="Rhea" id="RHEA:79387"/>
        <dbReference type="ChEBI" id="CHEBI:229965"/>
    </reaction>
</comment>
<dbReference type="Pfam" id="PF07690">
    <property type="entry name" value="MFS_1"/>
    <property type="match status" value="1"/>
</dbReference>
<comment type="catalytic activity">
    <reaction evidence="11">
        <text>L-alpha-aminoacyl-L-histidine(out) = L-alpha-aminoacyl-L-histidine(in)</text>
        <dbReference type="Rhea" id="RHEA:79375"/>
        <dbReference type="ChEBI" id="CHEBI:229967"/>
    </reaction>
</comment>
<comment type="catalytic activity">
    <reaction evidence="9">
        <text>L-histidyl-glycine(out) = L-histidyl-glycine(in)</text>
        <dbReference type="Rhea" id="RHEA:79395"/>
        <dbReference type="ChEBI" id="CHEBI:229957"/>
    </reaction>
</comment>
<dbReference type="AlphaFoldDB" id="A0AAD5XQV9"/>
<dbReference type="Gene3D" id="1.20.1250.20">
    <property type="entry name" value="MFS general substrate transporter like domains"/>
    <property type="match status" value="2"/>
</dbReference>
<evidence type="ECO:0000256" key="13">
    <source>
        <dbReference type="ARBA" id="ARBA00044893"/>
    </source>
</evidence>
<dbReference type="GO" id="GO:0022857">
    <property type="term" value="F:transmembrane transporter activity"/>
    <property type="evidence" value="ECO:0007669"/>
    <property type="project" value="InterPro"/>
</dbReference>
<comment type="catalytic activity">
    <reaction evidence="10">
        <text>L-alpha-aminoacyl-L-arginine(out) = L-alpha-aminoacyl-L-arginine(in)</text>
        <dbReference type="Rhea" id="RHEA:79367"/>
        <dbReference type="ChEBI" id="CHEBI:229968"/>
    </reaction>
</comment>
<comment type="function">
    <text evidence="23">Lysosomal dipeptide uniporter that selectively exports lysine, arginine or histidine-containing dipeptides with a net positive charge from the lysosome lumen into the cytosol. Could play a role in a specific type of protein O-glycosylation indirectly regulating macrophages migration and tissue invasion. Also essential for liver homeostasis.</text>
</comment>
<dbReference type="EMBL" id="JADGJQ010000049">
    <property type="protein sequence ID" value="KAJ3175668.1"/>
    <property type="molecule type" value="Genomic_DNA"/>
</dbReference>
<keyword evidence="5 26" id="KW-1133">Transmembrane helix</keyword>
<evidence type="ECO:0000256" key="7">
    <source>
        <dbReference type="ARBA" id="ARBA00023228"/>
    </source>
</evidence>
<protein>
    <recommendedName>
        <fullName evidence="21">Lysosomal dipeptide transporter MFSD1</fullName>
    </recommendedName>
    <alternativeName>
        <fullName evidence="22">Major facilitator superfamily domain-containing protein 1</fullName>
    </alternativeName>
</protein>
<comment type="catalytic activity">
    <reaction evidence="17">
        <text>L-arginyl-glycine(out) = L-arginyl-glycine(in)</text>
        <dbReference type="Rhea" id="RHEA:79391"/>
        <dbReference type="ChEBI" id="CHEBI:229955"/>
    </reaction>
</comment>
<comment type="catalytic activity">
    <reaction evidence="15">
        <text>L-arginyl-L-alpha-amino acid(out) = L-arginyl-L-alpha-amino acid(in)</text>
        <dbReference type="Rhea" id="RHEA:79371"/>
        <dbReference type="ChEBI" id="CHEBI:84315"/>
    </reaction>
</comment>
<comment type="catalytic activity">
    <reaction evidence="19">
        <text>L-alanyl-L-lysine(out) = L-alanyl-L-lysine(in)</text>
        <dbReference type="Rhea" id="RHEA:79415"/>
        <dbReference type="ChEBI" id="CHEBI:192470"/>
    </reaction>
</comment>
<comment type="catalytic activity">
    <reaction evidence="8">
        <text>L-lysyl-L-alanine(out) = L-lysyl-L-alanine(in)</text>
        <dbReference type="Rhea" id="RHEA:79399"/>
        <dbReference type="ChEBI" id="CHEBI:229954"/>
    </reaction>
</comment>
<evidence type="ECO:0000256" key="24">
    <source>
        <dbReference type="ARBA" id="ARBA00046376"/>
    </source>
</evidence>
<evidence type="ECO:0000256" key="17">
    <source>
        <dbReference type="ARBA" id="ARBA00044903"/>
    </source>
</evidence>
<evidence type="ECO:0000256" key="2">
    <source>
        <dbReference type="ARBA" id="ARBA00008335"/>
    </source>
</evidence>
<feature type="transmembrane region" description="Helical" evidence="26">
    <location>
        <begin position="358"/>
        <end position="378"/>
    </location>
</feature>
<evidence type="ECO:0000256" key="25">
    <source>
        <dbReference type="SAM" id="MobiDB-lite"/>
    </source>
</evidence>
<keyword evidence="3" id="KW-0813">Transport</keyword>
<comment type="subunit">
    <text evidence="24">Homodimer. Interacts with lysosomal protein GLMP (via lumenal domain); the interaction starts while both proteins are still in the endoplasmic reticulum and is required for stabilization of MFSD1 in lysosomes but has no direct effect on its targeting to lysosomes or transporter activity.</text>
</comment>
<evidence type="ECO:0000256" key="6">
    <source>
        <dbReference type="ARBA" id="ARBA00023136"/>
    </source>
</evidence>
<organism evidence="28 29">
    <name type="scientific">Geranomyces variabilis</name>
    <dbReference type="NCBI Taxonomy" id="109894"/>
    <lineage>
        <taxon>Eukaryota</taxon>
        <taxon>Fungi</taxon>
        <taxon>Fungi incertae sedis</taxon>
        <taxon>Chytridiomycota</taxon>
        <taxon>Chytridiomycota incertae sedis</taxon>
        <taxon>Chytridiomycetes</taxon>
        <taxon>Spizellomycetales</taxon>
        <taxon>Powellomycetaceae</taxon>
        <taxon>Geranomyces</taxon>
    </lineage>
</organism>
<evidence type="ECO:0000256" key="15">
    <source>
        <dbReference type="ARBA" id="ARBA00044899"/>
    </source>
</evidence>
<evidence type="ECO:0000256" key="3">
    <source>
        <dbReference type="ARBA" id="ARBA00022448"/>
    </source>
</evidence>
<feature type="transmembrane region" description="Helical" evidence="26">
    <location>
        <begin position="317"/>
        <end position="338"/>
    </location>
</feature>
<evidence type="ECO:0000256" key="26">
    <source>
        <dbReference type="SAM" id="Phobius"/>
    </source>
</evidence>
<evidence type="ECO:0000256" key="12">
    <source>
        <dbReference type="ARBA" id="ARBA00044891"/>
    </source>
</evidence>
<dbReference type="InterPro" id="IPR052187">
    <property type="entry name" value="MFSD1"/>
</dbReference>
<feature type="domain" description="Major facilitator superfamily (MFS) profile" evidence="27">
    <location>
        <begin position="16"/>
        <end position="501"/>
    </location>
</feature>
<comment type="catalytic activity">
    <reaction evidence="18">
        <text>L-histidyl-L-alpha-amino acid(out) = L-histidyl-L-alpha-amino acid(in)</text>
        <dbReference type="Rhea" id="RHEA:79379"/>
        <dbReference type="ChEBI" id="CHEBI:229964"/>
    </reaction>
</comment>
<dbReference type="PANTHER" id="PTHR23512">
    <property type="entry name" value="MAJOR FACILITATOR SUPERFAMILY DOMAIN-CONTAINING PROTEIN 1"/>
    <property type="match status" value="1"/>
</dbReference>
<evidence type="ECO:0000256" key="14">
    <source>
        <dbReference type="ARBA" id="ARBA00044898"/>
    </source>
</evidence>
<dbReference type="PROSITE" id="PS50850">
    <property type="entry name" value="MFS"/>
    <property type="match status" value="1"/>
</dbReference>
<evidence type="ECO:0000313" key="28">
    <source>
        <dbReference type="EMBL" id="KAJ3175668.1"/>
    </source>
</evidence>
<evidence type="ECO:0000256" key="5">
    <source>
        <dbReference type="ARBA" id="ARBA00022989"/>
    </source>
</evidence>
<evidence type="ECO:0000256" key="11">
    <source>
        <dbReference type="ARBA" id="ARBA00044884"/>
    </source>
</evidence>
<dbReference type="Proteomes" id="UP001212152">
    <property type="component" value="Unassembled WGS sequence"/>
</dbReference>
<comment type="caution">
    <text evidence="28">The sequence shown here is derived from an EMBL/GenBank/DDBJ whole genome shotgun (WGS) entry which is preliminary data.</text>
</comment>
<evidence type="ECO:0000256" key="21">
    <source>
        <dbReference type="ARBA" id="ARBA00044985"/>
    </source>
</evidence>
<feature type="transmembrane region" description="Helical" evidence="26">
    <location>
        <begin position="443"/>
        <end position="466"/>
    </location>
</feature>
<dbReference type="InterPro" id="IPR036259">
    <property type="entry name" value="MFS_trans_sf"/>
</dbReference>
<feature type="compositionally biased region" description="Basic and acidic residues" evidence="25">
    <location>
        <begin position="677"/>
        <end position="687"/>
    </location>
</feature>
<evidence type="ECO:0000256" key="1">
    <source>
        <dbReference type="ARBA" id="ARBA00004155"/>
    </source>
</evidence>
<comment type="catalytic activity">
    <reaction evidence="20">
        <text>L-lysyl-glycine(out) = L-lysyl-glycine(in)</text>
        <dbReference type="Rhea" id="RHEA:79407"/>
        <dbReference type="ChEBI" id="CHEBI:191202"/>
    </reaction>
</comment>
<evidence type="ECO:0000256" key="9">
    <source>
        <dbReference type="ARBA" id="ARBA00044878"/>
    </source>
</evidence>
<feature type="region of interest" description="Disordered" evidence="25">
    <location>
        <begin position="511"/>
        <end position="548"/>
    </location>
</feature>
<name>A0AAD5XQV9_9FUNG</name>
<comment type="similarity">
    <text evidence="2">Belongs to the major facilitator superfamily.</text>
</comment>
<reference evidence="28" key="1">
    <citation type="submission" date="2020-05" db="EMBL/GenBank/DDBJ databases">
        <title>Phylogenomic resolution of chytrid fungi.</title>
        <authorList>
            <person name="Stajich J.E."/>
            <person name="Amses K."/>
            <person name="Simmons R."/>
            <person name="Seto K."/>
            <person name="Myers J."/>
            <person name="Bonds A."/>
            <person name="Quandt C.A."/>
            <person name="Barry K."/>
            <person name="Liu P."/>
            <person name="Grigoriev I."/>
            <person name="Longcore J.E."/>
            <person name="James T.Y."/>
        </authorList>
    </citation>
    <scope>NUCLEOTIDE SEQUENCE</scope>
    <source>
        <strain evidence="28">JEL0379</strain>
    </source>
</reference>
<evidence type="ECO:0000259" key="27">
    <source>
        <dbReference type="PROSITE" id="PS50850"/>
    </source>
</evidence>
<evidence type="ECO:0000256" key="8">
    <source>
        <dbReference type="ARBA" id="ARBA00044876"/>
    </source>
</evidence>
<gene>
    <name evidence="28" type="ORF">HDU87_005809</name>
</gene>
<feature type="transmembrane region" description="Helical" evidence="26">
    <location>
        <begin position="478"/>
        <end position="497"/>
    </location>
</feature>
<evidence type="ECO:0000256" key="22">
    <source>
        <dbReference type="ARBA" id="ARBA00045018"/>
    </source>
</evidence>
<sequence>MSPPLSRLGTPRHVAVLLAACLVMFSNYYCYDIPAAINIPLQKWLGSSYDEYQWQINLLYTVYSLPNIILPLIGGLLVDNLSATTMLLVFITFVSAGQTIFAAGISAKSFPVMVVGRIIFGAGGESLEVATSRITTEWFKGRGLGFAMSLHLSMARIAAASNDNFSPWLTERFSTPFAGWFGLFVCGCSYACAIAMIYLDRPASRAIAGVASEYARPSSKKRSYQGATDPREHQPLLADSVPDFQLDVGTPPSVAPHLAYDSMATIDVSATALSSANSAASLLIKDGETSTTASDDKDGYNEEDEHVHFSQLRGLSWSFWVLCLVTIGLYGSSVPFFHICTDMFQQKWYEGDMQKAGMVMSIPDIVSAIGSPLCGLFIDRYGHRATLLPFAGVLIITTHALLGWTMLSPIIAMTILGLAYSIFASALWTCVPYLVGSHQIATAYGLVAVALNVSLALFPLAVARIRSAAPETFVPVEAFFICLGLVSVVLSTILCIVDERSGAVLRHVSFPATDGEMTPPGESEGDGSPFRHHHGGGRQSPTYDSDDEHTTVRVIGDGVIVPSARTHIHHNHSRHQAAGEHCTCAAAPHSMSRMGSSPPSRIDAWNGGGSLPNYTRVGGGRHGSSPSRSPTRRERRGGDEAEEASLTKRPVSARASEELRYRELKTPRPAGTPKMQDAPHGRSDGSR</sequence>
<feature type="transmembrane region" description="Helical" evidence="26">
    <location>
        <begin position="410"/>
        <end position="431"/>
    </location>
</feature>
<feature type="transmembrane region" description="Helical" evidence="26">
    <location>
        <begin position="56"/>
        <end position="78"/>
    </location>
</feature>
<evidence type="ECO:0000256" key="18">
    <source>
        <dbReference type="ARBA" id="ARBA00044912"/>
    </source>
</evidence>
<evidence type="ECO:0000256" key="20">
    <source>
        <dbReference type="ARBA" id="ARBA00044924"/>
    </source>
</evidence>
<evidence type="ECO:0000256" key="19">
    <source>
        <dbReference type="ARBA" id="ARBA00044919"/>
    </source>
</evidence>
<comment type="subcellular location">
    <subcellularLocation>
        <location evidence="1">Lysosome membrane</location>
        <topology evidence="1">Multi-pass membrane protein</topology>
    </subcellularLocation>
</comment>